<dbReference type="GO" id="GO:0006351">
    <property type="term" value="P:DNA-templated transcription"/>
    <property type="evidence" value="ECO:0007669"/>
    <property type="project" value="InterPro"/>
</dbReference>
<dbReference type="OrthoDB" id="4934715at2759"/>
<dbReference type="EMBL" id="JACAZI010000007">
    <property type="protein sequence ID" value="KAF7355975.1"/>
    <property type="molecule type" value="Genomic_DNA"/>
</dbReference>
<dbReference type="SMART" id="SM00906">
    <property type="entry name" value="Fungal_trans"/>
    <property type="match status" value="1"/>
</dbReference>
<dbReference type="PANTHER" id="PTHR46910">
    <property type="entry name" value="TRANSCRIPTION FACTOR PDR1"/>
    <property type="match status" value="1"/>
</dbReference>
<keyword evidence="1" id="KW-0539">Nucleus</keyword>
<evidence type="ECO:0000256" key="2">
    <source>
        <dbReference type="SAM" id="MobiDB-lite"/>
    </source>
</evidence>
<evidence type="ECO:0000313" key="5">
    <source>
        <dbReference type="Proteomes" id="UP000620124"/>
    </source>
</evidence>
<dbReference type="InterPro" id="IPR007219">
    <property type="entry name" value="XnlR_reg_dom"/>
</dbReference>
<proteinExistence type="predicted"/>
<sequence>MVASTGRGQCFLFLLDNHHHHESQIRTVTDDIQVPGGTYTNEYVENLELRLKNAEKALLKIRQPGPHLVSGSLIRYIDPPKPDDGGPHGIAASFQALSLNGPPPDSGYQGESSAAMLVKAAVSVKSGRPSVNDRRAPAPKPWTLQPWDKQSTDILHLSFPDPHLLSCLVSLYFADFNTFVPILHRPTFEDGVARRLHAHQEDFASTLLLVCALGSLYLTGSGMSPEDRQKLAWRWYNQVELCGHSLRRQPTTYDLQAYCLAAHFLLCASNARASWLIVSFGLRIVQDIGGHRRNLKAPTISTEEELEKRATWILVVLDAQLGAALGRMMTLDPFDLDIGLPSECDDKWWELSGPRKQPIHTPSSISFFNCIVDLYRILHFLVKHLYSTSRLYSAAGIDDLQIIATELDVKLSHWFKQIPQHLIWDPERTEAGLFFDQSASLYCFYNYIRMLIHRPFIPAKGLSNQSELRALRTCTKAARTCINIADVHRRRRADVPLFLSQDALFTSAMVLILKMWGRPQHADERAQDLACLHVVLDIFKSQQPRWPSSGFFVIVLERLLTLDYTPGEQLEEPSDTATPESSGDIDTPSDGQAQEPRRDAPWVAFAQAWLAGVVSDQDQTPHSIVAMPPVFAGDQEVVPRQYHRLRGFSDLNSEEPPRDEFDA</sequence>
<dbReference type="Proteomes" id="UP000620124">
    <property type="component" value="Unassembled WGS sequence"/>
</dbReference>
<reference evidence="4" key="1">
    <citation type="submission" date="2020-05" db="EMBL/GenBank/DDBJ databases">
        <title>Mycena genomes resolve the evolution of fungal bioluminescence.</title>
        <authorList>
            <person name="Tsai I.J."/>
        </authorList>
    </citation>
    <scope>NUCLEOTIDE SEQUENCE</scope>
    <source>
        <strain evidence="4">CCC161011</strain>
    </source>
</reference>
<accession>A0A8H7CZI4</accession>
<dbReference type="AlphaFoldDB" id="A0A8H7CZI4"/>
<name>A0A8H7CZI4_9AGAR</name>
<gene>
    <name evidence="4" type="ORF">MVEN_00926900</name>
</gene>
<dbReference type="GO" id="GO:0003700">
    <property type="term" value="F:DNA-binding transcription factor activity"/>
    <property type="evidence" value="ECO:0007669"/>
    <property type="project" value="InterPro"/>
</dbReference>
<dbReference type="Pfam" id="PF04082">
    <property type="entry name" value="Fungal_trans"/>
    <property type="match status" value="1"/>
</dbReference>
<keyword evidence="5" id="KW-1185">Reference proteome</keyword>
<dbReference type="CDD" id="cd12148">
    <property type="entry name" value="fungal_TF_MHR"/>
    <property type="match status" value="1"/>
</dbReference>
<dbReference type="GO" id="GO:0003677">
    <property type="term" value="F:DNA binding"/>
    <property type="evidence" value="ECO:0007669"/>
    <property type="project" value="InterPro"/>
</dbReference>
<comment type="caution">
    <text evidence="4">The sequence shown here is derived from an EMBL/GenBank/DDBJ whole genome shotgun (WGS) entry which is preliminary data.</text>
</comment>
<organism evidence="4 5">
    <name type="scientific">Mycena venus</name>
    <dbReference type="NCBI Taxonomy" id="2733690"/>
    <lineage>
        <taxon>Eukaryota</taxon>
        <taxon>Fungi</taxon>
        <taxon>Dikarya</taxon>
        <taxon>Basidiomycota</taxon>
        <taxon>Agaricomycotina</taxon>
        <taxon>Agaricomycetes</taxon>
        <taxon>Agaricomycetidae</taxon>
        <taxon>Agaricales</taxon>
        <taxon>Marasmiineae</taxon>
        <taxon>Mycenaceae</taxon>
        <taxon>Mycena</taxon>
    </lineage>
</organism>
<protein>
    <submittedName>
        <fullName evidence="4">Zn(2)-C6 fungal-type domain-containing protein</fullName>
    </submittedName>
</protein>
<evidence type="ECO:0000256" key="1">
    <source>
        <dbReference type="ARBA" id="ARBA00023242"/>
    </source>
</evidence>
<feature type="domain" description="Xylanolytic transcriptional activator regulatory" evidence="3">
    <location>
        <begin position="274"/>
        <end position="347"/>
    </location>
</feature>
<dbReference type="InterPro" id="IPR050987">
    <property type="entry name" value="AtrR-like"/>
</dbReference>
<dbReference type="GO" id="GO:0008270">
    <property type="term" value="F:zinc ion binding"/>
    <property type="evidence" value="ECO:0007669"/>
    <property type="project" value="InterPro"/>
</dbReference>
<feature type="region of interest" description="Disordered" evidence="2">
    <location>
        <begin position="567"/>
        <end position="598"/>
    </location>
</feature>
<dbReference type="PANTHER" id="PTHR46910:SF38">
    <property type="entry name" value="ZN(2)-C6 FUNGAL-TYPE DOMAIN-CONTAINING PROTEIN"/>
    <property type="match status" value="1"/>
</dbReference>
<evidence type="ECO:0000259" key="3">
    <source>
        <dbReference type="SMART" id="SM00906"/>
    </source>
</evidence>
<evidence type="ECO:0000313" key="4">
    <source>
        <dbReference type="EMBL" id="KAF7355975.1"/>
    </source>
</evidence>